<feature type="compositionally biased region" description="Low complexity" evidence="1">
    <location>
        <begin position="155"/>
        <end position="165"/>
    </location>
</feature>
<gene>
    <name evidence="2" type="ORF">PCOR1329_LOCUS33889</name>
</gene>
<feature type="non-terminal residue" evidence="2">
    <location>
        <position position="179"/>
    </location>
</feature>
<feature type="region of interest" description="Disordered" evidence="1">
    <location>
        <begin position="155"/>
        <end position="179"/>
    </location>
</feature>
<feature type="compositionally biased region" description="Basic residues" evidence="1">
    <location>
        <begin position="1"/>
        <end position="12"/>
    </location>
</feature>
<evidence type="ECO:0000256" key="1">
    <source>
        <dbReference type="SAM" id="MobiDB-lite"/>
    </source>
</evidence>
<dbReference type="InterPro" id="IPR002696">
    <property type="entry name" value="Membr_insert_effic_factor_YidD"/>
</dbReference>
<feature type="compositionally biased region" description="Basic and acidic residues" evidence="1">
    <location>
        <begin position="166"/>
        <end position="179"/>
    </location>
</feature>
<protein>
    <recommendedName>
        <fullName evidence="4">Membrane protein insertion efficiency factor</fullName>
    </recommendedName>
</protein>
<dbReference type="EMBL" id="CAUYUJ010014175">
    <property type="protein sequence ID" value="CAK0837775.1"/>
    <property type="molecule type" value="Genomic_DNA"/>
</dbReference>
<name>A0ABN9SYS0_9DINO</name>
<accession>A0ABN9SYS0</accession>
<reference evidence="2" key="1">
    <citation type="submission" date="2023-10" db="EMBL/GenBank/DDBJ databases">
        <authorList>
            <person name="Chen Y."/>
            <person name="Shah S."/>
            <person name="Dougan E. K."/>
            <person name="Thang M."/>
            <person name="Chan C."/>
        </authorList>
    </citation>
    <scope>NUCLEOTIDE SEQUENCE [LARGE SCALE GENOMIC DNA]</scope>
</reference>
<dbReference type="Proteomes" id="UP001189429">
    <property type="component" value="Unassembled WGS sequence"/>
</dbReference>
<evidence type="ECO:0008006" key="4">
    <source>
        <dbReference type="Google" id="ProtNLM"/>
    </source>
</evidence>
<evidence type="ECO:0000313" key="3">
    <source>
        <dbReference type="Proteomes" id="UP001189429"/>
    </source>
</evidence>
<dbReference type="HAMAP" id="MF_00386">
    <property type="entry name" value="UPF0161_YidD"/>
    <property type="match status" value="1"/>
</dbReference>
<proteinExistence type="inferred from homology"/>
<dbReference type="PANTHER" id="PTHR33383">
    <property type="entry name" value="MEMBRANE PROTEIN INSERTION EFFICIENCY FACTOR-RELATED"/>
    <property type="match status" value="1"/>
</dbReference>
<dbReference type="Pfam" id="PF01809">
    <property type="entry name" value="YidD"/>
    <property type="match status" value="1"/>
</dbReference>
<comment type="caution">
    <text evidence="2">The sequence shown here is derived from an EMBL/GenBank/DDBJ whole genome shotgun (WGS) entry which is preliminary data.</text>
</comment>
<dbReference type="NCBIfam" id="TIGR00278">
    <property type="entry name" value="membrane protein insertion efficiency factor YidD"/>
    <property type="match status" value="1"/>
</dbReference>
<sequence>MFDGKRKLRQRSRAAEHRERRHRLRERYQHRQEDMPTQCQEEEAEEARAPRAAAAAAGPAEGLLLGVLRLYREAVSPLLPPACRYYPSCSRYGIEAITRYGAGQGFVLFMWRLVRCSPLVPIDRNSDQVIWRNQRFCVLDAPELWHGRLFGTGSPGSRSVGGAAAARERGADAGRPEQK</sequence>
<evidence type="ECO:0000313" key="2">
    <source>
        <dbReference type="EMBL" id="CAK0837775.1"/>
    </source>
</evidence>
<feature type="region of interest" description="Disordered" evidence="1">
    <location>
        <begin position="1"/>
        <end position="46"/>
    </location>
</feature>
<dbReference type="PANTHER" id="PTHR33383:SF1">
    <property type="entry name" value="MEMBRANE PROTEIN INSERTION EFFICIENCY FACTOR-RELATED"/>
    <property type="match status" value="1"/>
</dbReference>
<dbReference type="SMART" id="SM01234">
    <property type="entry name" value="Haemolytic"/>
    <property type="match status" value="1"/>
</dbReference>
<keyword evidence="3" id="KW-1185">Reference proteome</keyword>
<organism evidence="2 3">
    <name type="scientific">Prorocentrum cordatum</name>
    <dbReference type="NCBI Taxonomy" id="2364126"/>
    <lineage>
        <taxon>Eukaryota</taxon>
        <taxon>Sar</taxon>
        <taxon>Alveolata</taxon>
        <taxon>Dinophyceae</taxon>
        <taxon>Prorocentrales</taxon>
        <taxon>Prorocentraceae</taxon>
        <taxon>Prorocentrum</taxon>
    </lineage>
</organism>